<dbReference type="InterPro" id="IPR003594">
    <property type="entry name" value="HATPase_dom"/>
</dbReference>
<comment type="caution">
    <text evidence="4">The sequence shown here is derived from an EMBL/GenBank/DDBJ whole genome shotgun (WGS) entry which is preliminary data.</text>
</comment>
<feature type="compositionally biased region" description="Polar residues" evidence="2">
    <location>
        <begin position="1"/>
        <end position="11"/>
    </location>
</feature>
<keyword evidence="5" id="KW-1185">Reference proteome</keyword>
<keyword evidence="1" id="KW-0418">Kinase</keyword>
<evidence type="ECO:0000313" key="4">
    <source>
        <dbReference type="EMBL" id="MBB4664469.1"/>
    </source>
</evidence>
<dbReference type="EMBL" id="JACHNU010000007">
    <property type="protein sequence ID" value="MBB4664469.1"/>
    <property type="molecule type" value="Genomic_DNA"/>
</dbReference>
<dbReference type="Proteomes" id="UP000585272">
    <property type="component" value="Unassembled WGS sequence"/>
</dbReference>
<dbReference type="Pfam" id="PF13581">
    <property type="entry name" value="HATPase_c_2"/>
    <property type="match status" value="1"/>
</dbReference>
<dbReference type="SMART" id="SM00387">
    <property type="entry name" value="HATPase_c"/>
    <property type="match status" value="1"/>
</dbReference>
<dbReference type="RefSeq" id="WP_183344534.1">
    <property type="nucleotide sequence ID" value="NZ_JACHNU010000007.1"/>
</dbReference>
<evidence type="ECO:0000313" key="5">
    <source>
        <dbReference type="Proteomes" id="UP000585272"/>
    </source>
</evidence>
<dbReference type="AlphaFoldDB" id="A0A840II67"/>
<protein>
    <submittedName>
        <fullName evidence="4">Anti-sigma regulatory factor (Ser/Thr protein kinase)</fullName>
    </submittedName>
</protein>
<feature type="region of interest" description="Disordered" evidence="2">
    <location>
        <begin position="1"/>
        <end position="23"/>
    </location>
</feature>
<dbReference type="GO" id="GO:0004674">
    <property type="term" value="F:protein serine/threonine kinase activity"/>
    <property type="evidence" value="ECO:0007669"/>
    <property type="project" value="UniProtKB-KW"/>
</dbReference>
<keyword evidence="1" id="KW-0723">Serine/threonine-protein kinase</keyword>
<dbReference type="Gene3D" id="3.30.565.10">
    <property type="entry name" value="Histidine kinase-like ATPase, C-terminal domain"/>
    <property type="match status" value="1"/>
</dbReference>
<reference evidence="4 5" key="1">
    <citation type="submission" date="2020-08" db="EMBL/GenBank/DDBJ databases">
        <title>Genomic Encyclopedia of Archaeal and Bacterial Type Strains, Phase II (KMG-II): from individual species to whole genera.</title>
        <authorList>
            <person name="Goeker M."/>
        </authorList>
    </citation>
    <scope>NUCLEOTIDE SEQUENCE [LARGE SCALE GENOMIC DNA]</scope>
    <source>
        <strain evidence="4 5">DSM 23288</strain>
    </source>
</reference>
<evidence type="ECO:0000256" key="1">
    <source>
        <dbReference type="ARBA" id="ARBA00022527"/>
    </source>
</evidence>
<dbReference type="CDD" id="cd16936">
    <property type="entry name" value="HATPase_RsbW-like"/>
    <property type="match status" value="1"/>
</dbReference>
<dbReference type="PANTHER" id="PTHR35526:SF3">
    <property type="entry name" value="ANTI-SIGMA-F FACTOR RSBW"/>
    <property type="match status" value="1"/>
</dbReference>
<evidence type="ECO:0000259" key="3">
    <source>
        <dbReference type="SMART" id="SM00387"/>
    </source>
</evidence>
<dbReference type="PANTHER" id="PTHR35526">
    <property type="entry name" value="ANTI-SIGMA-F FACTOR RSBW-RELATED"/>
    <property type="match status" value="1"/>
</dbReference>
<name>A0A840II67_9ACTN</name>
<gene>
    <name evidence="4" type="ORF">BDZ31_004080</name>
</gene>
<dbReference type="InterPro" id="IPR050267">
    <property type="entry name" value="Anti-sigma-factor_SerPK"/>
</dbReference>
<keyword evidence="1" id="KW-0808">Transferase</keyword>
<dbReference type="SUPFAM" id="SSF55874">
    <property type="entry name" value="ATPase domain of HSP90 chaperone/DNA topoisomerase II/histidine kinase"/>
    <property type="match status" value="1"/>
</dbReference>
<feature type="domain" description="Histidine kinase/HSP90-like ATPase" evidence="3">
    <location>
        <begin position="59"/>
        <end position="154"/>
    </location>
</feature>
<evidence type="ECO:0000256" key="2">
    <source>
        <dbReference type="SAM" id="MobiDB-lite"/>
    </source>
</evidence>
<sequence length="299" mass="30618">MSDGPSTSTPAGSMPTPARRNGAAGVPDVRFTLQALPANVALVRQALAGLADSLGVAPARAADMKIAVTEACTNAVVHAYENHDGPLEVTMGVDHDRLVLTVRDRGHGLRPLPSEGDGPPLGFGLALIASLSDEFGIAGGRHGTEVRIAFDLDDAEEAPPLLVQLSHDPAPPDDAVALALAAGDHAAAVLGRVVSLVAARADFSIDRLSDAQIVSDAIAGAAGPHARDGSGTTRIEIEERDGGFDLVIGPLVEGGAQRLVRDTELPGLGCLLERLADALDVVPAPEGGELLRARLSTRA</sequence>
<organism evidence="4 5">
    <name type="scientific">Conexibacter arvalis</name>
    <dbReference type="NCBI Taxonomy" id="912552"/>
    <lineage>
        <taxon>Bacteria</taxon>
        <taxon>Bacillati</taxon>
        <taxon>Actinomycetota</taxon>
        <taxon>Thermoleophilia</taxon>
        <taxon>Solirubrobacterales</taxon>
        <taxon>Conexibacteraceae</taxon>
        <taxon>Conexibacter</taxon>
    </lineage>
</organism>
<proteinExistence type="predicted"/>
<dbReference type="InterPro" id="IPR036890">
    <property type="entry name" value="HATPase_C_sf"/>
</dbReference>
<accession>A0A840II67</accession>